<organism evidence="1 2">
    <name type="scientific">Leptospira ainlahdjerensis</name>
    <dbReference type="NCBI Taxonomy" id="2810033"/>
    <lineage>
        <taxon>Bacteria</taxon>
        <taxon>Pseudomonadati</taxon>
        <taxon>Spirochaetota</taxon>
        <taxon>Spirochaetia</taxon>
        <taxon>Leptospirales</taxon>
        <taxon>Leptospiraceae</taxon>
        <taxon>Leptospira</taxon>
    </lineage>
</organism>
<name>A0ABS2UE25_9LEPT</name>
<evidence type="ECO:0000313" key="2">
    <source>
        <dbReference type="Proteomes" id="UP000724686"/>
    </source>
</evidence>
<accession>A0ABS2UE25</accession>
<reference evidence="1 2" key="1">
    <citation type="submission" date="2021-02" db="EMBL/GenBank/DDBJ databases">
        <title>Leptospira ainlahdjerensis sp. nov., Leptospira ainazelensis sp. nov., Leptospira abararensis sp. nov. and Leptospira chreensis sp. nov., four new species isolated from water sources in Algeria.</title>
        <authorList>
            <person name="Amara Korba A."/>
            <person name="Kainiu M."/>
            <person name="Vincent A.T."/>
            <person name="Mariet J.-F."/>
            <person name="Veyrier F.J."/>
            <person name="Goarant C."/>
            <person name="Picardeau M."/>
        </authorList>
    </citation>
    <scope>NUCLEOTIDE SEQUENCE [LARGE SCALE GENOMIC DNA]</scope>
    <source>
        <strain evidence="1 2">201903070</strain>
    </source>
</reference>
<evidence type="ECO:0000313" key="1">
    <source>
        <dbReference type="EMBL" id="MBM9578631.1"/>
    </source>
</evidence>
<keyword evidence="2" id="KW-1185">Reference proteome</keyword>
<dbReference type="Proteomes" id="UP000724686">
    <property type="component" value="Unassembled WGS sequence"/>
</dbReference>
<dbReference type="EMBL" id="JAFFPU010000063">
    <property type="protein sequence ID" value="MBM9578631.1"/>
    <property type="molecule type" value="Genomic_DNA"/>
</dbReference>
<comment type="caution">
    <text evidence="1">The sequence shown here is derived from an EMBL/GenBank/DDBJ whole genome shotgun (WGS) entry which is preliminary data.</text>
</comment>
<protein>
    <submittedName>
        <fullName evidence="1">Uncharacterized protein</fullName>
    </submittedName>
</protein>
<sequence>MGSVLNQNTAQAYLAGGYSKSSWNNIHWDEKSARKWACYMSAGQAATMAAAGYGALNSVIYAAGASNTYAGAWMTLNETTVFGPFSGFDILTSHMLLYDIITGDWDSAGKAIAGYTIKAVINKSVPLGLLVEAGKFVGKTCEGDL</sequence>
<proteinExistence type="predicted"/>
<gene>
    <name evidence="1" type="ORF">JWG45_15910</name>
</gene>